<dbReference type="InterPro" id="IPR008571">
    <property type="entry name" value="HerA-like"/>
</dbReference>
<feature type="domain" description="Helicase HerA central" evidence="2">
    <location>
        <begin position="20"/>
        <end position="91"/>
    </location>
</feature>
<proteinExistence type="predicted"/>
<dbReference type="CDD" id="cd01127">
    <property type="entry name" value="TrwB_TraG_TraD_VirD4"/>
    <property type="match status" value="1"/>
</dbReference>
<comment type="caution">
    <text evidence="3">The sequence shown here is derived from an EMBL/GenBank/DDBJ whole genome shotgun (WGS) entry which is preliminary data.</text>
</comment>
<gene>
    <name evidence="3" type="ORF">RFM42_03835</name>
</gene>
<dbReference type="Proteomes" id="UP001285154">
    <property type="component" value="Unassembled WGS sequence"/>
</dbReference>
<dbReference type="SUPFAM" id="SSF52540">
    <property type="entry name" value="P-loop containing nucleoside triphosphate hydrolases"/>
    <property type="match status" value="1"/>
</dbReference>
<evidence type="ECO:0000256" key="1">
    <source>
        <dbReference type="SAM" id="MobiDB-lite"/>
    </source>
</evidence>
<dbReference type="EMBL" id="JAVIIQ010000001">
    <property type="protein sequence ID" value="MDX8530093.1"/>
    <property type="molecule type" value="Genomic_DNA"/>
</dbReference>
<protein>
    <submittedName>
        <fullName evidence="3">DUF87 domain-containing protein</fullName>
    </submittedName>
</protein>
<sequence length="482" mass="50967">MSVLEQAGAIRTDCVLGYANDGTAVSVDFAELIGQHTLIAAKTGGGKSVCMRKVLELSLANGLPVIVLDCDGAYASLRDAAPNGILVIGGDAGDVDLTADQLIRKLDIPVSGRVSVVVNLAALPADDQVVLVGKVLDRLMSLPDEVQQPYLVAIDEVQLFAPQSGRSASSGAIANVAKRGRKRGLSLLVATQRLPDVDKQFTTQMGNRLFGKFTDATDHMRVRTELGLDSTQAKAFATMRTGEFLVTGEAFSVQGVKVMIGKPRSGTLGKDTLVARLADPIAPVEEVLARLRANTRRENHAGRPASQQEVEVERKASGFDESGKEPSGIDLQRDQRELLAVLAAAPRSGLERDALALLVGSMEKRAAFQAAVTHLLADGLAAIGTGSRIRITPEGAAAVTDGRSFAERLATLRERREASDQRIVACLAAAGKAALDPAVIRERTGLGPRVAKAALSRLRRDGWIVERGGRITCSPALSRLPG</sequence>
<feature type="compositionally biased region" description="Basic and acidic residues" evidence="1">
    <location>
        <begin position="311"/>
        <end position="324"/>
    </location>
</feature>
<evidence type="ECO:0000313" key="3">
    <source>
        <dbReference type="EMBL" id="MDX8530093.1"/>
    </source>
</evidence>
<evidence type="ECO:0000313" key="4">
    <source>
        <dbReference type="Proteomes" id="UP001285154"/>
    </source>
</evidence>
<dbReference type="Gene3D" id="3.40.50.300">
    <property type="entry name" value="P-loop containing nucleotide triphosphate hydrolases"/>
    <property type="match status" value="1"/>
</dbReference>
<evidence type="ECO:0000259" key="2">
    <source>
        <dbReference type="Pfam" id="PF01935"/>
    </source>
</evidence>
<dbReference type="InterPro" id="IPR027417">
    <property type="entry name" value="P-loop_NTPase"/>
</dbReference>
<dbReference type="PANTHER" id="PTHR42957:SF1">
    <property type="entry name" value="HELICASE MJ1565-RELATED"/>
    <property type="match status" value="1"/>
</dbReference>
<dbReference type="PANTHER" id="PTHR42957">
    <property type="entry name" value="HELICASE MJ1565-RELATED"/>
    <property type="match status" value="1"/>
</dbReference>
<reference evidence="3 4" key="1">
    <citation type="submission" date="2023-08" db="EMBL/GenBank/DDBJ databases">
        <title>Implementing the SeqCode for naming new Mesorhizobium species isolated from Vachellia karroo root nodules.</title>
        <authorList>
            <person name="Van Lill M."/>
        </authorList>
    </citation>
    <scope>NUCLEOTIDE SEQUENCE [LARGE SCALE GENOMIC DNA]</scope>
    <source>
        <strain evidence="3 4">VK25D</strain>
    </source>
</reference>
<feature type="region of interest" description="Disordered" evidence="1">
    <location>
        <begin position="295"/>
        <end position="330"/>
    </location>
</feature>
<name>A0ABU4ZXH0_9HYPH</name>
<dbReference type="Pfam" id="PF01935">
    <property type="entry name" value="DUF87"/>
    <property type="match status" value="1"/>
</dbReference>
<organism evidence="3 4">
    <name type="scientific">Mesorhizobium vachelliae</name>
    <dbReference type="NCBI Taxonomy" id="3072309"/>
    <lineage>
        <taxon>Bacteria</taxon>
        <taxon>Pseudomonadati</taxon>
        <taxon>Pseudomonadota</taxon>
        <taxon>Alphaproteobacteria</taxon>
        <taxon>Hyphomicrobiales</taxon>
        <taxon>Phyllobacteriaceae</taxon>
        <taxon>Mesorhizobium</taxon>
    </lineage>
</organism>
<keyword evidence="4" id="KW-1185">Reference proteome</keyword>
<dbReference type="RefSeq" id="WP_320245449.1">
    <property type="nucleotide sequence ID" value="NZ_JAVIIQ010000001.1"/>
</dbReference>
<dbReference type="InterPro" id="IPR002789">
    <property type="entry name" value="HerA_central"/>
</dbReference>
<accession>A0ABU4ZXH0</accession>